<evidence type="ECO:0000313" key="1">
    <source>
        <dbReference type="EMBL" id="PDX70983.1"/>
    </source>
</evidence>
<dbReference type="AlphaFoldDB" id="A0A2A6ZVX8"/>
<gene>
    <name evidence="2" type="ORF">CGS50_014290</name>
    <name evidence="1" type="ORF">CGS55_16065</name>
</gene>
<reference evidence="3 4" key="1">
    <citation type="journal article" date="2017" name="Front. Microbiol.">
        <title>New Insights into the Diversity of the Genus Faecalibacterium.</title>
        <authorList>
            <person name="Benevides L."/>
            <person name="Burman S."/>
            <person name="Martin R."/>
            <person name="Robert V."/>
            <person name="Thomas M."/>
            <person name="Miquel S."/>
            <person name="Chain F."/>
            <person name="Sokol H."/>
            <person name="Bermudez-Humaran L.G."/>
            <person name="Morrison M."/>
            <person name="Langella P."/>
            <person name="Azevedo V.A."/>
            <person name="Chatel J.M."/>
            <person name="Soares S."/>
        </authorList>
    </citation>
    <scope>NUCLEOTIDE SEQUENCE [LARGE SCALE GENOMIC DNA]</scope>
    <source>
        <strain evidence="2 4">CNCM I 4542</strain>
        <strain evidence="1 3">CNCM I 4546</strain>
    </source>
</reference>
<dbReference type="Proteomes" id="UP000219901">
    <property type="component" value="Unassembled WGS sequence"/>
</dbReference>
<evidence type="ECO:0008006" key="5">
    <source>
        <dbReference type="Google" id="ProtNLM"/>
    </source>
</evidence>
<proteinExistence type="predicted"/>
<dbReference type="InterPro" id="IPR011335">
    <property type="entry name" value="Restrct_endonuc-II-like"/>
</dbReference>
<dbReference type="Gene3D" id="3.40.1350.10">
    <property type="match status" value="1"/>
</dbReference>
<sequence length="168" mass="19863">MHSSYFVLKNKEGKQAEQIVKDYLTGRGYTVQDVSEEQDNYQNDIDFIVQKDGRTSKIEVKLDTRLAKTQNIAFEDAFYLKDKETGQTETREGYYHYSQCDFLIFVSPADNSLYMVHFRKLKENEISLENCFKFVKFYSYTDRCQKRMRIVPVSTLKEKGLLSVFSYQ</sequence>
<dbReference type="Proteomes" id="UP000221015">
    <property type="component" value="Unassembled WGS sequence"/>
</dbReference>
<dbReference type="GO" id="GO:0003676">
    <property type="term" value="F:nucleic acid binding"/>
    <property type="evidence" value="ECO:0007669"/>
    <property type="project" value="InterPro"/>
</dbReference>
<evidence type="ECO:0000313" key="3">
    <source>
        <dbReference type="Proteomes" id="UP000219901"/>
    </source>
</evidence>
<reference evidence="1" key="2">
    <citation type="submission" date="2017-07" db="EMBL/GenBank/DDBJ databases">
        <authorList>
            <person name="Sun Z.S."/>
            <person name="Albrecht U."/>
            <person name="Echele G."/>
            <person name="Lee C.C."/>
        </authorList>
    </citation>
    <scope>NUCLEOTIDE SEQUENCE</scope>
    <source>
        <strain evidence="2">CNCM I 4542</strain>
        <strain evidence="1">CNCM I 4546</strain>
    </source>
</reference>
<evidence type="ECO:0000313" key="2">
    <source>
        <dbReference type="EMBL" id="PLK28422.1"/>
    </source>
</evidence>
<protein>
    <recommendedName>
        <fullName evidence="5">PD(D/E)XK endonuclease domain-containing protein</fullName>
    </recommendedName>
</protein>
<dbReference type="InterPro" id="IPR011856">
    <property type="entry name" value="tRNA_endonuc-like_dom_sf"/>
</dbReference>
<evidence type="ECO:0000313" key="4">
    <source>
        <dbReference type="Proteomes" id="UP000221015"/>
    </source>
</evidence>
<dbReference type="EMBL" id="NMTV01000125">
    <property type="protein sequence ID" value="PDX70983.1"/>
    <property type="molecule type" value="Genomic_DNA"/>
</dbReference>
<organism evidence="1 3">
    <name type="scientific">Faecalibacterium prausnitzii</name>
    <dbReference type="NCBI Taxonomy" id="853"/>
    <lineage>
        <taxon>Bacteria</taxon>
        <taxon>Bacillati</taxon>
        <taxon>Bacillota</taxon>
        <taxon>Clostridia</taxon>
        <taxon>Eubacteriales</taxon>
        <taxon>Oscillospiraceae</taxon>
        <taxon>Faecalibacterium</taxon>
    </lineage>
</organism>
<name>A0A2A6ZVX8_9FIRM</name>
<accession>A0A2A6ZVX8</accession>
<dbReference type="EMBL" id="NMTS02000102">
    <property type="protein sequence ID" value="PLK28422.1"/>
    <property type="molecule type" value="Genomic_DNA"/>
</dbReference>
<comment type="caution">
    <text evidence="1">The sequence shown here is derived from an EMBL/GenBank/DDBJ whole genome shotgun (WGS) entry which is preliminary data.</text>
</comment>
<dbReference type="RefSeq" id="WP_097781168.1">
    <property type="nucleotide sequence ID" value="NZ_NMTS02000102.1"/>
</dbReference>
<dbReference type="SUPFAM" id="SSF52980">
    <property type="entry name" value="Restriction endonuclease-like"/>
    <property type="match status" value="1"/>
</dbReference>